<proteinExistence type="predicted"/>
<dbReference type="InterPro" id="IPR036691">
    <property type="entry name" value="Endo/exonu/phosph_ase_sf"/>
</dbReference>
<evidence type="ECO:0000313" key="1">
    <source>
        <dbReference type="EMBL" id="PHH73950.1"/>
    </source>
</evidence>
<sequence>MNAHAMHQSCTANIRLAQSVDSFISSRLVQKDALQPVMEYTGSGVILTGDLNAHHPLWSPEDMSSDARSRLRLQTRSDYLIESALALLPCPLLIWPHRAFALPIG</sequence>
<dbReference type="SUPFAM" id="SSF56219">
    <property type="entry name" value="DNase I-like"/>
    <property type="match status" value="1"/>
</dbReference>
<comment type="caution">
    <text evidence="1">The sequence shown here is derived from an EMBL/GenBank/DDBJ whole genome shotgun (WGS) entry which is preliminary data.</text>
</comment>
<dbReference type="EMBL" id="NJES01000307">
    <property type="protein sequence ID" value="PHH73950.1"/>
    <property type="molecule type" value="Genomic_DNA"/>
</dbReference>
<accession>A0A2C5Z2E2</accession>
<reference evidence="1 2" key="1">
    <citation type="submission" date="2017-06" db="EMBL/GenBank/DDBJ databases">
        <title>Ant-infecting Ophiocordyceps genomes reveal a high diversity of potential behavioral manipulation genes and a possible major role for enterotoxins.</title>
        <authorList>
            <person name="De Bekker C."/>
            <person name="Evans H.C."/>
            <person name="Brachmann A."/>
            <person name="Hughes D.P."/>
        </authorList>
    </citation>
    <scope>NUCLEOTIDE SEQUENCE [LARGE SCALE GENOMIC DNA]</scope>
    <source>
        <strain evidence="1 2">Map16</strain>
    </source>
</reference>
<evidence type="ECO:0008006" key="3">
    <source>
        <dbReference type="Google" id="ProtNLM"/>
    </source>
</evidence>
<gene>
    <name evidence="1" type="ORF">CDD80_3455</name>
</gene>
<keyword evidence="2" id="KW-1185">Reference proteome</keyword>
<organism evidence="1 2">
    <name type="scientific">Ophiocordyceps camponoti-rufipedis</name>
    <dbReference type="NCBI Taxonomy" id="2004952"/>
    <lineage>
        <taxon>Eukaryota</taxon>
        <taxon>Fungi</taxon>
        <taxon>Dikarya</taxon>
        <taxon>Ascomycota</taxon>
        <taxon>Pezizomycotina</taxon>
        <taxon>Sordariomycetes</taxon>
        <taxon>Hypocreomycetidae</taxon>
        <taxon>Hypocreales</taxon>
        <taxon>Ophiocordycipitaceae</taxon>
        <taxon>Ophiocordyceps</taxon>
    </lineage>
</organism>
<evidence type="ECO:0000313" key="2">
    <source>
        <dbReference type="Proteomes" id="UP000226431"/>
    </source>
</evidence>
<protein>
    <recommendedName>
        <fullName evidence="3">Endonuclease/exonuclease/phosphatase domain-containing protein</fullName>
    </recommendedName>
</protein>
<dbReference type="Proteomes" id="UP000226431">
    <property type="component" value="Unassembled WGS sequence"/>
</dbReference>
<name>A0A2C5Z2E2_9HYPO</name>
<dbReference type="AlphaFoldDB" id="A0A2C5Z2E2"/>
<dbReference type="Gene3D" id="3.60.10.10">
    <property type="entry name" value="Endonuclease/exonuclease/phosphatase"/>
    <property type="match status" value="1"/>
</dbReference>